<name>A0A914RAK5_9BILA</name>
<evidence type="ECO:0000313" key="2">
    <source>
        <dbReference type="Proteomes" id="UP000887578"/>
    </source>
</evidence>
<feature type="compositionally biased region" description="Polar residues" evidence="1">
    <location>
        <begin position="61"/>
        <end position="71"/>
    </location>
</feature>
<keyword evidence="2" id="KW-1185">Reference proteome</keyword>
<accession>A0A914RAK5</accession>
<feature type="compositionally biased region" description="Low complexity" evidence="1">
    <location>
        <begin position="75"/>
        <end position="95"/>
    </location>
</feature>
<evidence type="ECO:0000313" key="3">
    <source>
        <dbReference type="WBParaSite" id="PDA_v2.g8659.t1"/>
    </source>
</evidence>
<reference evidence="3" key="1">
    <citation type="submission" date="2022-11" db="UniProtKB">
        <authorList>
            <consortium name="WormBaseParasite"/>
        </authorList>
    </citation>
    <scope>IDENTIFICATION</scope>
</reference>
<dbReference type="AlphaFoldDB" id="A0A914RAK5"/>
<sequence length="108" mass="11614">MIHEASLEPLQLTDLPGSPKRFNHRPIVQRIAPNGSPISSRTPTSTSTITPIPKSINPKSTTQTPLNNRTISPRIISSEDSTSTSPTPRSIPIIIASQRAPIASVNDL</sequence>
<feature type="region of interest" description="Disordered" evidence="1">
    <location>
        <begin position="1"/>
        <end position="108"/>
    </location>
</feature>
<evidence type="ECO:0000256" key="1">
    <source>
        <dbReference type="SAM" id="MobiDB-lite"/>
    </source>
</evidence>
<organism evidence="2 3">
    <name type="scientific">Panagrolaimus davidi</name>
    <dbReference type="NCBI Taxonomy" id="227884"/>
    <lineage>
        <taxon>Eukaryota</taxon>
        <taxon>Metazoa</taxon>
        <taxon>Ecdysozoa</taxon>
        <taxon>Nematoda</taxon>
        <taxon>Chromadorea</taxon>
        <taxon>Rhabditida</taxon>
        <taxon>Tylenchina</taxon>
        <taxon>Panagrolaimomorpha</taxon>
        <taxon>Panagrolaimoidea</taxon>
        <taxon>Panagrolaimidae</taxon>
        <taxon>Panagrolaimus</taxon>
    </lineage>
</organism>
<dbReference type="Proteomes" id="UP000887578">
    <property type="component" value="Unplaced"/>
</dbReference>
<proteinExistence type="predicted"/>
<dbReference type="WBParaSite" id="PDA_v2.g8659.t1">
    <property type="protein sequence ID" value="PDA_v2.g8659.t1"/>
    <property type="gene ID" value="PDA_v2.g8659"/>
</dbReference>
<feature type="compositionally biased region" description="Low complexity" evidence="1">
    <location>
        <begin position="36"/>
        <end position="60"/>
    </location>
</feature>
<protein>
    <submittedName>
        <fullName evidence="3">Uncharacterized protein</fullName>
    </submittedName>
</protein>